<dbReference type="SUPFAM" id="SSF101478">
    <property type="entry name" value="ADP-ribosylglycohydrolase"/>
    <property type="match status" value="1"/>
</dbReference>
<comment type="cofactor">
    <cofactor evidence="3">
        <name>Mg(2+)</name>
        <dbReference type="ChEBI" id="CHEBI:18420"/>
    </cofactor>
    <text evidence="3">Binds 2 magnesium ions per subunit.</text>
</comment>
<reference evidence="4" key="2">
    <citation type="submission" date="2021-04" db="EMBL/GenBank/DDBJ databases">
        <authorList>
            <person name="Gilroy R."/>
        </authorList>
    </citation>
    <scope>NUCLEOTIDE SEQUENCE</scope>
    <source>
        <strain evidence="4">ChiGjej6B6-1540</strain>
    </source>
</reference>
<comment type="caution">
    <text evidence="4">The sequence shown here is derived from an EMBL/GenBank/DDBJ whole genome shotgun (WGS) entry which is preliminary data.</text>
</comment>
<keyword evidence="2" id="KW-0378">Hydrolase</keyword>
<gene>
    <name evidence="4" type="ORF">H9868_00990</name>
</gene>
<proteinExistence type="inferred from homology"/>
<evidence type="ECO:0000256" key="1">
    <source>
        <dbReference type="ARBA" id="ARBA00010702"/>
    </source>
</evidence>
<name>A0A9D1RRY6_9FIRM</name>
<evidence type="ECO:0000313" key="4">
    <source>
        <dbReference type="EMBL" id="HIW93093.1"/>
    </source>
</evidence>
<evidence type="ECO:0000256" key="3">
    <source>
        <dbReference type="PIRSR" id="PIRSR605502-1"/>
    </source>
</evidence>
<dbReference type="AlphaFoldDB" id="A0A9D1RRY6"/>
<keyword evidence="3" id="KW-0479">Metal-binding</keyword>
<sequence>MDKKSRFLGCLLGGAAGDALGYPVEFIGEPAIRNRFGPAGIGRLDQAGQPALISDDTQMTLFAAEGILYARATGTALWKALWTAYLEWLGTQGDHSRMEPDHPQMQLYGEPRLHARRAPGNTCLAALRHSRCGGTPEEPVNNSKGCGTVMRAAPFGLAYPAPEQAFQSAVCDGALTHGHPLGYLSSGGLALMVREIVHGAAEGERLEEVLLRGAARGDEEFRALMLPDVRRAVELALDPSISDLDGVHALGEGWVAEEALYIAVFCAVRHQDDFAAALRASVNHKGDSDSTGAVCGNLLGAWLGREGVEAAFDLQDLELRDVIEDMALKLFQSTEEEKA</sequence>
<dbReference type="InterPro" id="IPR005502">
    <property type="entry name" value="Ribosyl_crysJ1"/>
</dbReference>
<dbReference type="GO" id="GO:0016787">
    <property type="term" value="F:hydrolase activity"/>
    <property type="evidence" value="ECO:0007669"/>
    <property type="project" value="UniProtKB-KW"/>
</dbReference>
<dbReference type="InterPro" id="IPR036705">
    <property type="entry name" value="Ribosyl_crysJ1_sf"/>
</dbReference>
<keyword evidence="3" id="KW-0460">Magnesium</keyword>
<accession>A0A9D1RRY6</accession>
<dbReference type="Pfam" id="PF03747">
    <property type="entry name" value="ADP_ribosyl_GH"/>
    <property type="match status" value="1"/>
</dbReference>
<reference evidence="4" key="1">
    <citation type="journal article" date="2021" name="PeerJ">
        <title>Extensive microbial diversity within the chicken gut microbiome revealed by metagenomics and culture.</title>
        <authorList>
            <person name="Gilroy R."/>
            <person name="Ravi A."/>
            <person name="Getino M."/>
            <person name="Pursley I."/>
            <person name="Horton D.L."/>
            <person name="Alikhan N.F."/>
            <person name="Baker D."/>
            <person name="Gharbi K."/>
            <person name="Hall N."/>
            <person name="Watson M."/>
            <person name="Adriaenssens E.M."/>
            <person name="Foster-Nyarko E."/>
            <person name="Jarju S."/>
            <person name="Secka A."/>
            <person name="Antonio M."/>
            <person name="Oren A."/>
            <person name="Chaudhuri R.R."/>
            <person name="La Ragione R."/>
            <person name="Hildebrand F."/>
            <person name="Pallen M.J."/>
        </authorList>
    </citation>
    <scope>NUCLEOTIDE SEQUENCE</scope>
    <source>
        <strain evidence="4">ChiGjej6B6-1540</strain>
    </source>
</reference>
<evidence type="ECO:0000256" key="2">
    <source>
        <dbReference type="ARBA" id="ARBA00022801"/>
    </source>
</evidence>
<dbReference type="EMBL" id="DXGA01000021">
    <property type="protein sequence ID" value="HIW93093.1"/>
    <property type="molecule type" value="Genomic_DNA"/>
</dbReference>
<dbReference type="InterPro" id="IPR050792">
    <property type="entry name" value="ADP-ribosylglycohydrolase"/>
</dbReference>
<organism evidence="4 5">
    <name type="scientific">Candidatus Flavonifractor merdipullorum</name>
    <dbReference type="NCBI Taxonomy" id="2838590"/>
    <lineage>
        <taxon>Bacteria</taxon>
        <taxon>Bacillati</taxon>
        <taxon>Bacillota</taxon>
        <taxon>Clostridia</taxon>
        <taxon>Eubacteriales</taxon>
        <taxon>Oscillospiraceae</taxon>
        <taxon>Flavonifractor</taxon>
    </lineage>
</organism>
<feature type="binding site" evidence="3">
    <location>
        <position position="56"/>
    </location>
    <ligand>
        <name>Mg(2+)</name>
        <dbReference type="ChEBI" id="CHEBI:18420"/>
        <label>1</label>
    </ligand>
</feature>
<evidence type="ECO:0000313" key="5">
    <source>
        <dbReference type="Proteomes" id="UP000824192"/>
    </source>
</evidence>
<dbReference type="Proteomes" id="UP000824192">
    <property type="component" value="Unassembled WGS sequence"/>
</dbReference>
<feature type="binding site" evidence="3">
    <location>
        <position position="54"/>
    </location>
    <ligand>
        <name>Mg(2+)</name>
        <dbReference type="ChEBI" id="CHEBI:18420"/>
        <label>1</label>
    </ligand>
</feature>
<feature type="binding site" evidence="3">
    <location>
        <position position="290"/>
    </location>
    <ligand>
        <name>Mg(2+)</name>
        <dbReference type="ChEBI" id="CHEBI:18420"/>
        <label>1</label>
    </ligand>
</feature>
<dbReference type="GO" id="GO:0046872">
    <property type="term" value="F:metal ion binding"/>
    <property type="evidence" value="ECO:0007669"/>
    <property type="project" value="UniProtKB-KW"/>
</dbReference>
<feature type="binding site" evidence="3">
    <location>
        <position position="55"/>
    </location>
    <ligand>
        <name>Mg(2+)</name>
        <dbReference type="ChEBI" id="CHEBI:18420"/>
        <label>1</label>
    </ligand>
</feature>
<dbReference type="PANTHER" id="PTHR16222">
    <property type="entry name" value="ADP-RIBOSYLGLYCOHYDROLASE"/>
    <property type="match status" value="1"/>
</dbReference>
<dbReference type="Gene3D" id="1.10.4080.10">
    <property type="entry name" value="ADP-ribosylation/Crystallin J1"/>
    <property type="match status" value="1"/>
</dbReference>
<protein>
    <submittedName>
        <fullName evidence="4">ADP-ribosylglycohydrolase family protein</fullName>
    </submittedName>
</protein>
<feature type="binding site" evidence="3">
    <location>
        <position position="289"/>
    </location>
    <ligand>
        <name>Mg(2+)</name>
        <dbReference type="ChEBI" id="CHEBI:18420"/>
        <label>1</label>
    </ligand>
</feature>
<comment type="similarity">
    <text evidence="1">Belongs to the ADP-ribosylglycohydrolase family.</text>
</comment>
<feature type="binding site" evidence="3">
    <location>
        <position position="287"/>
    </location>
    <ligand>
        <name>Mg(2+)</name>
        <dbReference type="ChEBI" id="CHEBI:18420"/>
        <label>1</label>
    </ligand>
</feature>
<dbReference type="PANTHER" id="PTHR16222:SF24">
    <property type="entry name" value="ADP-RIBOSYLHYDROLASE ARH3"/>
    <property type="match status" value="1"/>
</dbReference>